<dbReference type="Proteomes" id="UP001211065">
    <property type="component" value="Unassembled WGS sequence"/>
</dbReference>
<evidence type="ECO:0000256" key="7">
    <source>
        <dbReference type="PIRSR" id="PIRSR005639-1"/>
    </source>
</evidence>
<comment type="catalytic activity">
    <reaction evidence="6">
        <text>L-glutamine + H2O = L-glutamate + NH4(+)</text>
        <dbReference type="Rhea" id="RHEA:15889"/>
        <dbReference type="ChEBI" id="CHEBI:15377"/>
        <dbReference type="ChEBI" id="CHEBI:28938"/>
        <dbReference type="ChEBI" id="CHEBI:29985"/>
        <dbReference type="ChEBI" id="CHEBI:58359"/>
        <dbReference type="EC" id="3.5.1.2"/>
    </reaction>
</comment>
<dbReference type="EMBL" id="JADGJW010000046">
    <property type="protein sequence ID" value="KAJ3226019.1"/>
    <property type="molecule type" value="Genomic_DNA"/>
</dbReference>
<dbReference type="InterPro" id="IPR002161">
    <property type="entry name" value="PdxT/SNO"/>
</dbReference>
<comment type="caution">
    <text evidence="9">The sequence shown here is derived from an EMBL/GenBank/DDBJ whole genome shotgun (WGS) entry which is preliminary data.</text>
</comment>
<dbReference type="NCBIfam" id="TIGR03800">
    <property type="entry name" value="PLP_synth_Pdx2"/>
    <property type="match status" value="1"/>
</dbReference>
<protein>
    <recommendedName>
        <fullName evidence="2">glutaminase</fullName>
        <ecNumber evidence="2">3.5.1.2</ecNumber>
    </recommendedName>
</protein>
<evidence type="ECO:0000256" key="6">
    <source>
        <dbReference type="ARBA" id="ARBA00049534"/>
    </source>
</evidence>
<proteinExistence type="inferred from homology"/>
<dbReference type="GO" id="GO:0042823">
    <property type="term" value="P:pyridoxal phosphate biosynthetic process"/>
    <property type="evidence" value="ECO:0007669"/>
    <property type="project" value="InterPro"/>
</dbReference>
<dbReference type="GO" id="GO:0016829">
    <property type="term" value="F:lyase activity"/>
    <property type="evidence" value="ECO:0007669"/>
    <property type="project" value="UniProtKB-KW"/>
</dbReference>
<name>A0AAD5XYB4_9FUNG</name>
<dbReference type="EC" id="3.5.1.2" evidence="2"/>
<evidence type="ECO:0000256" key="5">
    <source>
        <dbReference type="ARBA" id="ARBA00023239"/>
    </source>
</evidence>
<dbReference type="PANTHER" id="PTHR31559:SF0">
    <property type="entry name" value="PYRIDOXAL 5'-PHOSPHATE SYNTHASE SUBUNIT SNO1-RELATED"/>
    <property type="match status" value="1"/>
</dbReference>
<dbReference type="PANTHER" id="PTHR31559">
    <property type="entry name" value="PYRIDOXAL 5'-PHOSPHATE SYNTHASE SUBUNIT SNO"/>
    <property type="match status" value="1"/>
</dbReference>
<dbReference type="GO" id="GO:0008614">
    <property type="term" value="P:pyridoxine metabolic process"/>
    <property type="evidence" value="ECO:0007669"/>
    <property type="project" value="TreeGrafter"/>
</dbReference>
<dbReference type="AlphaFoldDB" id="A0AAD5XYB4"/>
<dbReference type="GO" id="GO:0004359">
    <property type="term" value="F:glutaminase activity"/>
    <property type="evidence" value="ECO:0007669"/>
    <property type="project" value="UniProtKB-EC"/>
</dbReference>
<sequence>MKSHPLKIGILSIQGAFLEHINVLTGLSDEYNLNIIEVKTSQQLHHVDGLILPGGESTTMALIAKTSDLFDELVKFVHNPNKIVWGTCAGLIFLSSEISYAKIGGQDLLKALKVKVSRNAFGKQLGSFSTQLKVPCLLEPEKYFPAVFIRAPIVESIDENSKTIEVLAYLENLDAKRVRGINHVEGEKIIVAVRQDNIIATSFHPELTRDDRFHRFFLELVKEKV</sequence>
<feature type="active site" description="Charge relay system" evidence="7">
    <location>
        <position position="206"/>
    </location>
</feature>
<dbReference type="SUPFAM" id="SSF52317">
    <property type="entry name" value="Class I glutamine amidotransferase-like"/>
    <property type="match status" value="1"/>
</dbReference>
<dbReference type="InterPro" id="IPR021196">
    <property type="entry name" value="PdxT/SNO_CS"/>
</dbReference>
<dbReference type="PROSITE" id="PS51273">
    <property type="entry name" value="GATASE_TYPE_1"/>
    <property type="match status" value="1"/>
</dbReference>
<keyword evidence="4" id="KW-0315">Glutamine amidotransferase</keyword>
<keyword evidence="5" id="KW-0456">Lyase</keyword>
<organism evidence="9 10">
    <name type="scientific">Clydaea vesicula</name>
    <dbReference type="NCBI Taxonomy" id="447962"/>
    <lineage>
        <taxon>Eukaryota</taxon>
        <taxon>Fungi</taxon>
        <taxon>Fungi incertae sedis</taxon>
        <taxon>Chytridiomycota</taxon>
        <taxon>Chytridiomycota incertae sedis</taxon>
        <taxon>Chytridiomycetes</taxon>
        <taxon>Lobulomycetales</taxon>
        <taxon>Lobulomycetaceae</taxon>
        <taxon>Clydaea</taxon>
    </lineage>
</organism>
<accession>A0AAD5XYB4</accession>
<evidence type="ECO:0000313" key="9">
    <source>
        <dbReference type="EMBL" id="KAJ3226019.1"/>
    </source>
</evidence>
<keyword evidence="10" id="KW-1185">Reference proteome</keyword>
<evidence type="ECO:0000256" key="3">
    <source>
        <dbReference type="ARBA" id="ARBA00022801"/>
    </source>
</evidence>
<evidence type="ECO:0000313" key="10">
    <source>
        <dbReference type="Proteomes" id="UP001211065"/>
    </source>
</evidence>
<feature type="binding site" evidence="8">
    <location>
        <begin position="55"/>
        <end position="57"/>
    </location>
    <ligand>
        <name>L-glutamine</name>
        <dbReference type="ChEBI" id="CHEBI:58359"/>
    </ligand>
</feature>
<feature type="binding site" evidence="8">
    <location>
        <begin position="149"/>
        <end position="150"/>
    </location>
    <ligand>
        <name>L-glutamine</name>
        <dbReference type="ChEBI" id="CHEBI:58359"/>
    </ligand>
</feature>
<dbReference type="PROSITE" id="PS51130">
    <property type="entry name" value="PDXT_SNO_2"/>
    <property type="match status" value="1"/>
</dbReference>
<dbReference type="Pfam" id="PF01174">
    <property type="entry name" value="SNO"/>
    <property type="match status" value="1"/>
</dbReference>
<evidence type="ECO:0000256" key="2">
    <source>
        <dbReference type="ARBA" id="ARBA00012918"/>
    </source>
</evidence>
<dbReference type="Gene3D" id="3.40.50.880">
    <property type="match status" value="1"/>
</dbReference>
<evidence type="ECO:0000256" key="8">
    <source>
        <dbReference type="PIRSR" id="PIRSR005639-2"/>
    </source>
</evidence>
<dbReference type="GO" id="GO:0005829">
    <property type="term" value="C:cytosol"/>
    <property type="evidence" value="ECO:0007669"/>
    <property type="project" value="TreeGrafter"/>
</dbReference>
<dbReference type="PIRSF" id="PIRSF005639">
    <property type="entry name" value="Glut_amidoT_SNO"/>
    <property type="match status" value="1"/>
</dbReference>
<feature type="binding site" evidence="8">
    <location>
        <position position="118"/>
    </location>
    <ligand>
        <name>L-glutamine</name>
        <dbReference type="ChEBI" id="CHEBI:58359"/>
    </ligand>
</feature>
<keyword evidence="3" id="KW-0378">Hydrolase</keyword>
<dbReference type="PROSITE" id="PS01236">
    <property type="entry name" value="PDXT_SNO_1"/>
    <property type="match status" value="1"/>
</dbReference>
<dbReference type="CDD" id="cd01749">
    <property type="entry name" value="GATase1_PB"/>
    <property type="match status" value="1"/>
</dbReference>
<evidence type="ECO:0000256" key="1">
    <source>
        <dbReference type="ARBA" id="ARBA00008345"/>
    </source>
</evidence>
<feature type="active site" description="Nucleophile" evidence="7">
    <location>
        <position position="88"/>
    </location>
</feature>
<evidence type="ECO:0000256" key="4">
    <source>
        <dbReference type="ARBA" id="ARBA00022962"/>
    </source>
</evidence>
<dbReference type="InterPro" id="IPR029062">
    <property type="entry name" value="Class_I_gatase-like"/>
</dbReference>
<gene>
    <name evidence="9" type="ORF">HK099_005725</name>
</gene>
<reference evidence="9" key="1">
    <citation type="submission" date="2020-05" db="EMBL/GenBank/DDBJ databases">
        <title>Phylogenomic resolution of chytrid fungi.</title>
        <authorList>
            <person name="Stajich J.E."/>
            <person name="Amses K."/>
            <person name="Simmons R."/>
            <person name="Seto K."/>
            <person name="Myers J."/>
            <person name="Bonds A."/>
            <person name="Quandt C.A."/>
            <person name="Barry K."/>
            <person name="Liu P."/>
            <person name="Grigoriev I."/>
            <person name="Longcore J.E."/>
            <person name="James T.Y."/>
        </authorList>
    </citation>
    <scope>NUCLEOTIDE SEQUENCE</scope>
    <source>
        <strain evidence="9">JEL0476</strain>
    </source>
</reference>
<comment type="similarity">
    <text evidence="1">Belongs to the glutaminase PdxT/SNO family.</text>
</comment>
<dbReference type="HAMAP" id="MF_01615">
    <property type="entry name" value="PdxT"/>
    <property type="match status" value="1"/>
</dbReference>
<dbReference type="GO" id="GO:1903600">
    <property type="term" value="C:glutaminase complex"/>
    <property type="evidence" value="ECO:0007669"/>
    <property type="project" value="TreeGrafter"/>
</dbReference>
<feature type="active site" description="Charge relay system" evidence="7">
    <location>
        <position position="204"/>
    </location>
</feature>